<evidence type="ECO:0000313" key="2">
    <source>
        <dbReference type="Proteomes" id="UP000095042"/>
    </source>
</evidence>
<dbReference type="AlphaFoldDB" id="A0A1E3WD24"/>
<protein>
    <recommendedName>
        <fullName evidence="3">Luciferase-like domain-containing protein</fullName>
    </recommendedName>
</protein>
<dbReference type="Proteomes" id="UP000095042">
    <property type="component" value="Unassembled WGS sequence"/>
</dbReference>
<dbReference type="Gene3D" id="3.40.50.300">
    <property type="entry name" value="P-loop containing nucleotide triphosphate hydrolases"/>
    <property type="match status" value="1"/>
</dbReference>
<evidence type="ECO:0000313" key="1">
    <source>
        <dbReference type="EMBL" id="ODS03630.1"/>
    </source>
</evidence>
<dbReference type="InterPro" id="IPR027417">
    <property type="entry name" value="P-loop_NTPase"/>
</dbReference>
<dbReference type="RefSeq" id="WP_069623169.1">
    <property type="nucleotide sequence ID" value="NZ_LPWD01000076.1"/>
</dbReference>
<comment type="caution">
    <text evidence="1">The sequence shown here is derived from an EMBL/GenBank/DDBJ whole genome shotgun (WGS) entry which is preliminary data.</text>
</comment>
<gene>
    <name evidence="1" type="ORF">AUC71_08640</name>
</gene>
<sequence length="112" mass="11707">MSDRVVNDSRIGLSFLSLTADDPLAGWSSRNAFADELRGLSADYDLTLIDAGVLGMERNATALISVSQAILFLARAGVTTQKTASSAASDLLQIANGRRCAAVLTMANAETS</sequence>
<accession>A0A1E3WD24</accession>
<reference evidence="1 2" key="1">
    <citation type="journal article" date="2016" name="Environ. Microbiol.">
        <title>New Methyloceanibacter diversity from North Sea sediments includes methanotroph containing solely the soluble methane monooxygenase.</title>
        <authorList>
            <person name="Vekeman B."/>
            <person name="Kerckhof F.M."/>
            <person name="Cremers G."/>
            <person name="de Vos P."/>
            <person name="Vandamme P."/>
            <person name="Boon N."/>
            <person name="Op den Camp H.J."/>
            <person name="Heylen K."/>
        </authorList>
    </citation>
    <scope>NUCLEOTIDE SEQUENCE [LARGE SCALE GENOMIC DNA]</scope>
    <source>
        <strain evidence="1 2">R-67177</strain>
    </source>
</reference>
<dbReference type="OrthoDB" id="230260at2"/>
<keyword evidence="2" id="KW-1185">Reference proteome</keyword>
<evidence type="ECO:0008006" key="3">
    <source>
        <dbReference type="Google" id="ProtNLM"/>
    </source>
</evidence>
<name>A0A1E3WD24_9HYPH</name>
<dbReference type="EMBL" id="LPWD01000076">
    <property type="protein sequence ID" value="ODS03630.1"/>
    <property type="molecule type" value="Genomic_DNA"/>
</dbReference>
<proteinExistence type="predicted"/>
<organism evidence="1 2">
    <name type="scientific">Methyloceanibacter marginalis</name>
    <dbReference type="NCBI Taxonomy" id="1774971"/>
    <lineage>
        <taxon>Bacteria</taxon>
        <taxon>Pseudomonadati</taxon>
        <taxon>Pseudomonadota</taxon>
        <taxon>Alphaproteobacteria</taxon>
        <taxon>Hyphomicrobiales</taxon>
        <taxon>Hyphomicrobiaceae</taxon>
        <taxon>Methyloceanibacter</taxon>
    </lineage>
</organism>